<dbReference type="InterPro" id="IPR017055">
    <property type="entry name" value="Sig_transdc_His_kinase_DctB"/>
</dbReference>
<keyword evidence="9" id="KW-0547">Nucleotide-binding</keyword>
<dbReference type="RefSeq" id="WP_136981331.1">
    <property type="nucleotide sequence ID" value="NZ_JAKEUJ010000036.1"/>
</dbReference>
<dbReference type="SUPFAM" id="SSF55874">
    <property type="entry name" value="ATPase domain of HSP90 chaperone/DNA topoisomerase II/histidine kinase"/>
    <property type="match status" value="1"/>
</dbReference>
<comment type="caution">
    <text evidence="16">The sequence shown here is derived from an EMBL/GenBank/DDBJ whole genome shotgun (WGS) entry which is preliminary data.</text>
</comment>
<dbReference type="PANTHER" id="PTHR43065">
    <property type="entry name" value="SENSOR HISTIDINE KINASE"/>
    <property type="match status" value="1"/>
</dbReference>
<dbReference type="Gene3D" id="1.10.287.130">
    <property type="match status" value="1"/>
</dbReference>
<dbReference type="InterPro" id="IPR005467">
    <property type="entry name" value="His_kinase_dom"/>
</dbReference>
<dbReference type="SUPFAM" id="SSF103190">
    <property type="entry name" value="Sensory domain-like"/>
    <property type="match status" value="1"/>
</dbReference>
<evidence type="ECO:0000256" key="6">
    <source>
        <dbReference type="ARBA" id="ARBA00022553"/>
    </source>
</evidence>
<evidence type="ECO:0000256" key="3">
    <source>
        <dbReference type="ARBA" id="ARBA00004651"/>
    </source>
</evidence>
<evidence type="ECO:0000256" key="1">
    <source>
        <dbReference type="ARBA" id="ARBA00000085"/>
    </source>
</evidence>
<dbReference type="CDD" id="cd00082">
    <property type="entry name" value="HisKA"/>
    <property type="match status" value="1"/>
</dbReference>
<keyword evidence="12" id="KW-0472">Membrane</keyword>
<protein>
    <recommendedName>
        <fullName evidence="4">histidine kinase</fullName>
        <ecNumber evidence="4">2.7.13.3</ecNumber>
    </recommendedName>
</protein>
<dbReference type="Gene3D" id="3.30.450.20">
    <property type="entry name" value="PAS domain"/>
    <property type="match status" value="2"/>
</dbReference>
<evidence type="ECO:0000256" key="9">
    <source>
        <dbReference type="ARBA" id="ARBA00022741"/>
    </source>
</evidence>
<dbReference type="Proteomes" id="UP000307574">
    <property type="component" value="Unassembled WGS sequence"/>
</dbReference>
<dbReference type="GO" id="GO:0005886">
    <property type="term" value="C:plasma membrane"/>
    <property type="evidence" value="ECO:0007669"/>
    <property type="project" value="UniProtKB-SubCell"/>
</dbReference>
<dbReference type="InterPro" id="IPR004358">
    <property type="entry name" value="Sig_transdc_His_kin-like_C"/>
</dbReference>
<keyword evidence="12" id="KW-1133">Transmembrane helix</keyword>
<proteinExistence type="predicted"/>
<dbReference type="InterPro" id="IPR036890">
    <property type="entry name" value="HATPase_C_sf"/>
</dbReference>
<dbReference type="AlphaFoldDB" id="A0A4U1YXR0"/>
<evidence type="ECO:0000313" key="16">
    <source>
        <dbReference type="EMBL" id="TKF26435.1"/>
    </source>
</evidence>
<keyword evidence="5" id="KW-1003">Cell membrane</keyword>
<evidence type="ECO:0000313" key="17">
    <source>
        <dbReference type="Proteomes" id="UP000307574"/>
    </source>
</evidence>
<evidence type="ECO:0000256" key="5">
    <source>
        <dbReference type="ARBA" id="ARBA00022475"/>
    </source>
</evidence>
<reference evidence="16 17" key="1">
    <citation type="submission" date="2019-04" db="EMBL/GenBank/DDBJ databases">
        <title>A reverse ecology approach based on a biological definition of microbial populations.</title>
        <authorList>
            <person name="Arevalo P."/>
            <person name="Vaninsberghe D."/>
            <person name="Elsherbini J."/>
            <person name="Gore J."/>
            <person name="Polz M."/>
        </authorList>
    </citation>
    <scope>NUCLEOTIDE SEQUENCE [LARGE SCALE GENOMIC DNA]</scope>
    <source>
        <strain evidence="16 17">10N.261.46.F4</strain>
    </source>
</reference>
<evidence type="ECO:0000256" key="7">
    <source>
        <dbReference type="ARBA" id="ARBA00022679"/>
    </source>
</evidence>
<evidence type="ECO:0000256" key="13">
    <source>
        <dbReference type="ARBA" id="ARBA00023012"/>
    </source>
</evidence>
<name>A0A4U1YXR0_9VIBR</name>
<dbReference type="InterPro" id="IPR003594">
    <property type="entry name" value="HATPase_dom"/>
</dbReference>
<keyword evidence="6" id="KW-0597">Phosphoprotein</keyword>
<dbReference type="GO" id="GO:0000155">
    <property type="term" value="F:phosphorelay sensor kinase activity"/>
    <property type="evidence" value="ECO:0007669"/>
    <property type="project" value="InterPro"/>
</dbReference>
<evidence type="ECO:0000259" key="15">
    <source>
        <dbReference type="PROSITE" id="PS50109"/>
    </source>
</evidence>
<keyword evidence="10 16" id="KW-0418">Kinase</keyword>
<keyword evidence="13" id="KW-0902">Two-component regulatory system</keyword>
<dbReference type="SUPFAM" id="SSF47384">
    <property type="entry name" value="Homodimeric domain of signal transducing histidine kinase"/>
    <property type="match status" value="1"/>
</dbReference>
<accession>A0A4U1YXR0</accession>
<dbReference type="InterPro" id="IPR003661">
    <property type="entry name" value="HisK_dim/P_dom"/>
</dbReference>
<dbReference type="GO" id="GO:0005524">
    <property type="term" value="F:ATP binding"/>
    <property type="evidence" value="ECO:0007669"/>
    <property type="project" value="UniProtKB-KW"/>
</dbReference>
<comment type="catalytic activity">
    <reaction evidence="1">
        <text>ATP + protein L-histidine = ADP + protein N-phospho-L-histidine.</text>
        <dbReference type="EC" id="2.7.13.3"/>
    </reaction>
</comment>
<dbReference type="Gene3D" id="3.30.565.10">
    <property type="entry name" value="Histidine kinase-like ATPase, C-terminal domain"/>
    <property type="match status" value="1"/>
</dbReference>
<keyword evidence="7" id="KW-0808">Transferase</keyword>
<dbReference type="Pfam" id="PF02518">
    <property type="entry name" value="HATPase_c"/>
    <property type="match status" value="1"/>
</dbReference>
<dbReference type="EC" id="2.7.13.3" evidence="4"/>
<dbReference type="PIRSF" id="PIRSF036431">
    <property type="entry name" value="STHK_DctB"/>
    <property type="match status" value="1"/>
</dbReference>
<feature type="coiled-coil region" evidence="14">
    <location>
        <begin position="345"/>
        <end position="397"/>
    </location>
</feature>
<dbReference type="EMBL" id="SYUV01000090">
    <property type="protein sequence ID" value="TKF26435.1"/>
    <property type="molecule type" value="Genomic_DNA"/>
</dbReference>
<evidence type="ECO:0000256" key="12">
    <source>
        <dbReference type="ARBA" id="ARBA00022989"/>
    </source>
</evidence>
<evidence type="ECO:0000256" key="14">
    <source>
        <dbReference type="SAM" id="Coils"/>
    </source>
</evidence>
<keyword evidence="14" id="KW-0175">Coiled coil</keyword>
<dbReference type="InterPro" id="IPR036097">
    <property type="entry name" value="HisK_dim/P_sf"/>
</dbReference>
<dbReference type="PRINTS" id="PR00344">
    <property type="entry name" value="BCTRLSENSOR"/>
</dbReference>
<dbReference type="PROSITE" id="PS50109">
    <property type="entry name" value="HIS_KIN"/>
    <property type="match status" value="1"/>
</dbReference>
<feature type="domain" description="Histidine kinase" evidence="15">
    <location>
        <begin position="406"/>
        <end position="638"/>
    </location>
</feature>
<organism evidence="16 17">
    <name type="scientific">Vibrio kanaloae</name>
    <dbReference type="NCBI Taxonomy" id="170673"/>
    <lineage>
        <taxon>Bacteria</taxon>
        <taxon>Pseudomonadati</taxon>
        <taxon>Pseudomonadota</taxon>
        <taxon>Gammaproteobacteria</taxon>
        <taxon>Vibrionales</taxon>
        <taxon>Vibrionaceae</taxon>
        <taxon>Vibrio</taxon>
    </lineage>
</organism>
<keyword evidence="11" id="KW-0067">ATP-binding</keyword>
<sequence length="643" mass="72404">MTKILSNLMTPFVLLSLLLGTAGLTATHFLAVQFQEKAVTQQLNEAANKANLQIDSELDKFKQIPDLLSHDPRLLSYFDQSPQSDRMTTTQLNKLLFEWSSQSQADTIYIHNPSGTVVASSNYQKAQTFVGENFSFRPYFASAIKGNNTQYVALGARSNVRGYFLSSPLYIAKEVVGVITVKVSLENLENILTSDDFEIIVLDSNQVVFLSSQIHWLYHSLLPLSEQQQQDIALQRQYGQSQISIIEAFRSSSVAKEINEANQSNGIPANQVQRNLTANQLFKLGNFNLYPTEISHNQYQVIALKETNAEILKVLQIDVIFVVIYSLVVLIAWSWRQTYVAKVALTRLNQNLEQAVDKRTQYLKQSNQQLQQTIFQYQESQLKLKQTEQELTQTAKLAVLGELSASINHEINQPLAALRTYSENSVKLLEMGRSDLVKSNLDKMIALNASITKIITRLKVFTRKVTKQQHHKANLHQAINNATTILSTLMLKHGITLRLSTVPNDINIAIHPTELEQVLVNLIHNAIQALQQQCLEQETLKEQQAQGHHLNQLASPQIGVEWQLQNGTCRLIIWDNGIGISDDKLEQLFDPFFTTKPEGLGLGLSISKRIIEAYHGTIKATQRAPSGMLFSLDIPLYKKRANA</sequence>
<evidence type="ECO:0000256" key="8">
    <source>
        <dbReference type="ARBA" id="ARBA00022692"/>
    </source>
</evidence>
<dbReference type="PANTHER" id="PTHR43065:SF46">
    <property type="entry name" value="C4-DICARBOXYLATE TRANSPORT SENSOR PROTEIN DCTB"/>
    <property type="match status" value="1"/>
</dbReference>
<evidence type="ECO:0000256" key="11">
    <source>
        <dbReference type="ARBA" id="ARBA00022840"/>
    </source>
</evidence>
<evidence type="ECO:0000256" key="4">
    <source>
        <dbReference type="ARBA" id="ARBA00012438"/>
    </source>
</evidence>
<comment type="subcellular location">
    <subcellularLocation>
        <location evidence="2">Cell inner membrane</location>
    </subcellularLocation>
    <subcellularLocation>
        <location evidence="3">Cell membrane</location>
        <topology evidence="3">Multi-pass membrane protein</topology>
    </subcellularLocation>
</comment>
<dbReference type="InterPro" id="IPR029151">
    <property type="entry name" value="Sensor-like_sf"/>
</dbReference>
<keyword evidence="8" id="KW-0812">Transmembrane</keyword>
<gene>
    <name evidence="16" type="ORF">FCV50_21180</name>
</gene>
<dbReference type="SMART" id="SM00387">
    <property type="entry name" value="HATPase_c"/>
    <property type="match status" value="1"/>
</dbReference>
<evidence type="ECO:0000256" key="10">
    <source>
        <dbReference type="ARBA" id="ARBA00022777"/>
    </source>
</evidence>
<evidence type="ECO:0000256" key="2">
    <source>
        <dbReference type="ARBA" id="ARBA00004533"/>
    </source>
</evidence>